<dbReference type="EMBL" id="DVKQ01000098">
    <property type="protein sequence ID" value="HIT38306.1"/>
    <property type="molecule type" value="Genomic_DNA"/>
</dbReference>
<evidence type="ECO:0008006" key="3">
    <source>
        <dbReference type="Google" id="ProtNLM"/>
    </source>
</evidence>
<dbReference type="AlphaFoldDB" id="A0A9D1KCM5"/>
<organism evidence="1 2">
    <name type="scientific">Candidatus Onthousia faecipullorum</name>
    <dbReference type="NCBI Taxonomy" id="2840887"/>
    <lineage>
        <taxon>Bacteria</taxon>
        <taxon>Bacillati</taxon>
        <taxon>Bacillota</taxon>
        <taxon>Bacilli</taxon>
        <taxon>Candidatus Onthousia</taxon>
    </lineage>
</organism>
<reference evidence="1" key="1">
    <citation type="submission" date="2020-10" db="EMBL/GenBank/DDBJ databases">
        <authorList>
            <person name="Gilroy R."/>
        </authorList>
    </citation>
    <scope>NUCLEOTIDE SEQUENCE</scope>
    <source>
        <strain evidence="1">CHK195-26880</strain>
    </source>
</reference>
<comment type="caution">
    <text evidence="1">The sequence shown here is derived from an EMBL/GenBank/DDBJ whole genome shotgun (WGS) entry which is preliminary data.</text>
</comment>
<evidence type="ECO:0000313" key="2">
    <source>
        <dbReference type="Proteomes" id="UP000886833"/>
    </source>
</evidence>
<evidence type="ECO:0000313" key="1">
    <source>
        <dbReference type="EMBL" id="HIT38306.1"/>
    </source>
</evidence>
<reference evidence="1" key="2">
    <citation type="journal article" date="2021" name="PeerJ">
        <title>Extensive microbial diversity within the chicken gut microbiome revealed by metagenomics and culture.</title>
        <authorList>
            <person name="Gilroy R."/>
            <person name="Ravi A."/>
            <person name="Getino M."/>
            <person name="Pursley I."/>
            <person name="Horton D.L."/>
            <person name="Alikhan N.F."/>
            <person name="Baker D."/>
            <person name="Gharbi K."/>
            <person name="Hall N."/>
            <person name="Watson M."/>
            <person name="Adriaenssens E.M."/>
            <person name="Foster-Nyarko E."/>
            <person name="Jarju S."/>
            <person name="Secka A."/>
            <person name="Antonio M."/>
            <person name="Oren A."/>
            <person name="Chaudhuri R.R."/>
            <person name="La Ragione R."/>
            <person name="Hildebrand F."/>
            <person name="Pallen M.J."/>
        </authorList>
    </citation>
    <scope>NUCLEOTIDE SEQUENCE</scope>
    <source>
        <strain evidence="1">CHK195-26880</strain>
    </source>
</reference>
<proteinExistence type="predicted"/>
<accession>A0A9D1KCM5</accession>
<name>A0A9D1KCM5_9FIRM</name>
<dbReference type="Proteomes" id="UP000886833">
    <property type="component" value="Unassembled WGS sequence"/>
</dbReference>
<protein>
    <recommendedName>
        <fullName evidence="3">DUF4375 domain-containing protein</fullName>
    </recommendedName>
</protein>
<sequence length="176" mass="20819">MSDGFLESICSKIFASNEFREELKEAGYDLEDYIYKDERLFPSRVYDEYKACFELFDYIMDGALFDFSCKTFSSNEEILEFIDKNRLNVIFGCLDKSNEALWNLKKYEGKNRDEEFDKLLQVYNENKALSVDLSSLLLGFYNKEENLTYQQLLDTYKNTLEKQKLLPLEESYSKGN</sequence>
<gene>
    <name evidence="1" type="ORF">IAB59_07520</name>
</gene>